<dbReference type="SMART" id="SM00935">
    <property type="entry name" value="OmpH"/>
    <property type="match status" value="1"/>
</dbReference>
<dbReference type="EMBL" id="SOKJ01000280">
    <property type="protein sequence ID" value="TET09583.1"/>
    <property type="molecule type" value="Genomic_DNA"/>
</dbReference>
<keyword evidence="2" id="KW-0732">Signal</keyword>
<evidence type="ECO:0000256" key="2">
    <source>
        <dbReference type="SAM" id="SignalP"/>
    </source>
</evidence>
<feature type="chain" id="PRO_5021912200" description="OmpH family outer membrane protein" evidence="2">
    <location>
        <begin position="29"/>
        <end position="225"/>
    </location>
</feature>
<dbReference type="GO" id="GO:0051082">
    <property type="term" value="F:unfolded protein binding"/>
    <property type="evidence" value="ECO:0007669"/>
    <property type="project" value="InterPro"/>
</dbReference>
<evidence type="ECO:0000313" key="4">
    <source>
        <dbReference type="Proteomes" id="UP000316360"/>
    </source>
</evidence>
<feature type="coiled-coil region" evidence="1">
    <location>
        <begin position="67"/>
        <end position="157"/>
    </location>
</feature>
<reference evidence="3 4" key="1">
    <citation type="submission" date="2019-03" db="EMBL/GenBank/DDBJ databases">
        <title>Metabolic potential of uncultured bacteria and archaea associated with petroleum seepage in deep-sea sediments.</title>
        <authorList>
            <person name="Dong X."/>
            <person name="Hubert C."/>
        </authorList>
    </citation>
    <scope>NUCLEOTIDE SEQUENCE [LARGE SCALE GENOMIC DNA]</scope>
    <source>
        <strain evidence="3">E44_bin7</strain>
    </source>
</reference>
<accession>A0A523RUZ5</accession>
<protein>
    <recommendedName>
        <fullName evidence="5">OmpH family outer membrane protein</fullName>
    </recommendedName>
</protein>
<dbReference type="InterPro" id="IPR005632">
    <property type="entry name" value="Chaperone_Skp"/>
</dbReference>
<comment type="caution">
    <text evidence="3">The sequence shown here is derived from an EMBL/GenBank/DDBJ whole genome shotgun (WGS) entry which is preliminary data.</text>
</comment>
<dbReference type="SUPFAM" id="SSF111384">
    <property type="entry name" value="OmpH-like"/>
    <property type="match status" value="1"/>
</dbReference>
<dbReference type="AlphaFoldDB" id="A0A523RUZ5"/>
<dbReference type="Proteomes" id="UP000316360">
    <property type="component" value="Unassembled WGS sequence"/>
</dbReference>
<dbReference type="Gene3D" id="3.30.910.20">
    <property type="entry name" value="Skp domain"/>
    <property type="match status" value="1"/>
</dbReference>
<feature type="signal peptide" evidence="2">
    <location>
        <begin position="1"/>
        <end position="28"/>
    </location>
</feature>
<organism evidence="3 4">
    <name type="scientific">Aerophobetes bacterium</name>
    <dbReference type="NCBI Taxonomy" id="2030807"/>
    <lineage>
        <taxon>Bacteria</taxon>
        <taxon>Candidatus Aerophobota</taxon>
    </lineage>
</organism>
<evidence type="ECO:0000313" key="3">
    <source>
        <dbReference type="EMBL" id="TET09583.1"/>
    </source>
</evidence>
<evidence type="ECO:0000256" key="1">
    <source>
        <dbReference type="SAM" id="Coils"/>
    </source>
</evidence>
<dbReference type="InterPro" id="IPR024930">
    <property type="entry name" value="Skp_dom_sf"/>
</dbReference>
<keyword evidence="1" id="KW-0175">Coiled coil</keyword>
<name>A0A523RUZ5_UNCAE</name>
<sequence length="225" mass="26559">MMKKNKRLLFLTILLCLGLGLGTQTAKADIIEDILKAKIIGYIDFERSLSEYEKNKDLVFQLETQLNSWLERQQREYQQILQEKEKEIGELTRYLEELEEGKESGIFAEAEEKIKETQAEIERKKGELESLVQQINEELQGQLNEELQKQNEEYKNRLDNEIIPDIMAMVEVIAVEDGYRFVFDKRDLIYIQDSKIVRSLDITEKVLLRLNEEYKKSKEEEEASD</sequence>
<evidence type="ECO:0008006" key="5">
    <source>
        <dbReference type="Google" id="ProtNLM"/>
    </source>
</evidence>
<proteinExistence type="predicted"/>
<gene>
    <name evidence="3" type="ORF">E3J84_04950</name>
</gene>
<dbReference type="Pfam" id="PF03938">
    <property type="entry name" value="OmpH"/>
    <property type="match status" value="1"/>
</dbReference>